<keyword evidence="2" id="KW-1185">Reference proteome</keyword>
<evidence type="ECO:0000313" key="1">
    <source>
        <dbReference type="EMBL" id="CAK7914280.1"/>
    </source>
</evidence>
<name>A0ABP0EJM0_9ASCO</name>
<dbReference type="Pfam" id="PF13762">
    <property type="entry name" value="MNE1"/>
    <property type="match status" value="1"/>
</dbReference>
<evidence type="ECO:0000313" key="2">
    <source>
        <dbReference type="Proteomes" id="UP001497600"/>
    </source>
</evidence>
<gene>
    <name evidence="1" type="ORF">CAAN4_F15698</name>
</gene>
<protein>
    <recommendedName>
        <fullName evidence="3">Mitochondrial group I intron splicing factor CCM1</fullName>
    </recommendedName>
</protein>
<proteinExistence type="predicted"/>
<reference evidence="1 2" key="1">
    <citation type="submission" date="2024-01" db="EMBL/GenBank/DDBJ databases">
        <authorList>
            <consortium name="Genoscope - CEA"/>
            <person name="William W."/>
        </authorList>
    </citation>
    <scope>NUCLEOTIDE SEQUENCE [LARGE SCALE GENOMIC DNA]</scope>
    <source>
        <strain evidence="1 2">29B2s-10</strain>
    </source>
</reference>
<evidence type="ECO:0008006" key="3">
    <source>
        <dbReference type="Google" id="ProtNLM"/>
    </source>
</evidence>
<accession>A0ABP0EJM0</accession>
<sequence>MKPRISAVLRVKCDPLKRLQSINFCRSISTDIPSVRSSRRSFDSKRKSNLNRIANHHETNPVSIRTTAKHIPKTYQAVELLCKQNKLEEAIEAYMSIVDDAGISSTNDLEKIVNIPLEEHEAMIYQILRNYQHCTEIPKLFVLKLLWENYFSANTSSPNIELLYFSAYIHTMLNTGQVEAAQDLFKSTFTALTDGNDVNNHSMFDVLSTLPTIRLLDSLAADKHCDGLVKWLEIIHEVEDKVEDPSKKLIKYHHWLSYLNVGLSVSHYSLVRYIYDTIIMQGYEDAEITTENILFPDHTSIESTAKNTILDSINDETTLQILYTLALHGDVASTLTLIESHYIHKRMKGEKALTKELCVCIIESYCSSPDLHEWDSNSPASSTTNKDHSVELVLDVLDGFMKKLSKEGKDKITYRDITEFMSQKFNNYNVYDSKVEAHQQQRQSQEAQRVLESEVHTLKSKLQNVNIESSKQGNILANLNILSTFVVEHINYLQTEKNASTETITLFLNCVLNHVNKFQNLSGIIRVLTSVHKVNPNLVSEWLDDDSMNIILNAASKSSGAKMISFQLFKYLKNNSGKISHERYIWLISSIIRDDFHDSFQFYMYNYLLEHEGIMHPRMQELISNIPQLAIDTNVKTQQLIKFISNPDNCKVTYDESIKGVKSSQIEEIWASWELCKDYPVISGRPLPELNRKYYKSVDTRDLTYIKYLFET</sequence>
<dbReference type="EMBL" id="OZ004258">
    <property type="protein sequence ID" value="CAK7914280.1"/>
    <property type="molecule type" value="Genomic_DNA"/>
</dbReference>
<dbReference type="InterPro" id="IPR025694">
    <property type="entry name" value="MNE1"/>
</dbReference>
<organism evidence="1 2">
    <name type="scientific">[Candida] anglica</name>
    <dbReference type="NCBI Taxonomy" id="148631"/>
    <lineage>
        <taxon>Eukaryota</taxon>
        <taxon>Fungi</taxon>
        <taxon>Dikarya</taxon>
        <taxon>Ascomycota</taxon>
        <taxon>Saccharomycotina</taxon>
        <taxon>Pichiomycetes</taxon>
        <taxon>Debaryomycetaceae</taxon>
        <taxon>Kurtzmaniella</taxon>
    </lineage>
</organism>
<dbReference type="Proteomes" id="UP001497600">
    <property type="component" value="Chromosome F"/>
</dbReference>